<protein>
    <submittedName>
        <fullName evidence="3">Uncharacterized protein</fullName>
    </submittedName>
</protein>
<evidence type="ECO:0000256" key="2">
    <source>
        <dbReference type="SAM" id="SignalP"/>
    </source>
</evidence>
<evidence type="ECO:0000256" key="1">
    <source>
        <dbReference type="SAM" id="MobiDB-lite"/>
    </source>
</evidence>
<feature type="chain" id="PRO_5002899819" evidence="2">
    <location>
        <begin position="24"/>
        <end position="261"/>
    </location>
</feature>
<dbReference type="HOGENOM" id="CLU_1065452_0_0_1"/>
<dbReference type="AlphaFoldDB" id="C0NWK3"/>
<dbReference type="InParanoid" id="C0NWK3"/>
<name>C0NWK3_AJECG</name>
<evidence type="ECO:0000313" key="4">
    <source>
        <dbReference type="Proteomes" id="UP000001631"/>
    </source>
</evidence>
<dbReference type="GeneID" id="69040549"/>
<keyword evidence="2" id="KW-0732">Signal</keyword>
<accession>C0NWK3</accession>
<dbReference type="RefSeq" id="XP_045284789.1">
    <property type="nucleotide sequence ID" value="XM_045434582.1"/>
</dbReference>
<organism evidence="3 4">
    <name type="scientific">Ajellomyces capsulatus (strain G186AR / H82 / ATCC MYA-2454 / RMSCC 2432)</name>
    <name type="common">Darling's disease fungus</name>
    <name type="synonym">Histoplasma capsulatum</name>
    <dbReference type="NCBI Taxonomy" id="447093"/>
    <lineage>
        <taxon>Eukaryota</taxon>
        <taxon>Fungi</taxon>
        <taxon>Dikarya</taxon>
        <taxon>Ascomycota</taxon>
        <taxon>Pezizomycotina</taxon>
        <taxon>Eurotiomycetes</taxon>
        <taxon>Eurotiomycetidae</taxon>
        <taxon>Onygenales</taxon>
        <taxon>Ajellomycetaceae</taxon>
        <taxon>Histoplasma</taxon>
    </lineage>
</organism>
<proteinExistence type="predicted"/>
<keyword evidence="4" id="KW-1185">Reference proteome</keyword>
<feature type="signal peptide" evidence="2">
    <location>
        <begin position="1"/>
        <end position="23"/>
    </location>
</feature>
<sequence length="261" mass="30131">MPLSWLFLLHFLYGFFLAGRAYSTHNPLLYGRDPIRTNIRSRKCSPATKERMGRADRSRETLLATGHGRGMHHSWMAPSMVETFGVHGRLLEDWKAPPRAQSDTSRDCESGQGKYGVQISESVSHWRPPRTPPILFHRSLFRIRSAKSFKAEKLASWDRELVRGWQSVIVAYMHLRQHPYVSWDEPWASDPHAGEKFRELCRKLAMLCPQENEYLDLQCGVHPHLSQTERIFPLEGDSRTSSAKCRPAGNIVTEKRKEHTK</sequence>
<gene>
    <name evidence="3" type="ORF">HCBG_07533</name>
</gene>
<feature type="region of interest" description="Disordered" evidence="1">
    <location>
        <begin position="237"/>
        <end position="261"/>
    </location>
</feature>
<evidence type="ECO:0000313" key="3">
    <source>
        <dbReference type="EMBL" id="EEH04308.1"/>
    </source>
</evidence>
<reference evidence="3" key="1">
    <citation type="submission" date="2009-02" db="EMBL/GenBank/DDBJ databases">
        <title>The Genome Sequence of Ajellomyces capsulatus strain G186AR.</title>
        <authorList>
            <consortium name="The Broad Institute Genome Sequencing Platform"/>
            <person name="Champion M."/>
            <person name="Cuomo C."/>
            <person name="Ma L.-J."/>
            <person name="Henn M.R."/>
            <person name="Sil A."/>
            <person name="Goldman B."/>
            <person name="Young S.K."/>
            <person name="Kodira C.D."/>
            <person name="Zeng Q."/>
            <person name="Koehrsen M."/>
            <person name="Alvarado L."/>
            <person name="Berlin A."/>
            <person name="Borenstein D."/>
            <person name="Chen Z."/>
            <person name="Engels R."/>
            <person name="Freedman E."/>
            <person name="Gellesch M."/>
            <person name="Goldberg J."/>
            <person name="Griggs A."/>
            <person name="Gujja S."/>
            <person name="Heiman D."/>
            <person name="Hepburn T."/>
            <person name="Howarth C."/>
            <person name="Jen D."/>
            <person name="Larson L."/>
            <person name="Lewis B."/>
            <person name="Mehta T."/>
            <person name="Park D."/>
            <person name="Pearson M."/>
            <person name="Roberts A."/>
            <person name="Saif S."/>
            <person name="Shea T."/>
            <person name="Shenoy N."/>
            <person name="Sisk P."/>
            <person name="Stolte C."/>
            <person name="Sykes S."/>
            <person name="Walk T."/>
            <person name="White J."/>
            <person name="Yandava C."/>
            <person name="Klein B."/>
            <person name="McEwen J.G."/>
            <person name="Puccia R."/>
            <person name="Goldman G.H."/>
            <person name="Felipe M.S."/>
            <person name="Nino-Vega G."/>
            <person name="San-Blas G."/>
            <person name="Taylor J."/>
            <person name="Mendoza L."/>
            <person name="Galagan J."/>
            <person name="Nusbaum C."/>
            <person name="Birren B."/>
        </authorList>
    </citation>
    <scope>NUCLEOTIDE SEQUENCE</scope>
    <source>
        <strain evidence="3">G186AR</strain>
    </source>
</reference>
<dbReference type="EMBL" id="GG663374">
    <property type="protein sequence ID" value="EEH04308.1"/>
    <property type="molecule type" value="Genomic_DNA"/>
</dbReference>
<dbReference type="Proteomes" id="UP000001631">
    <property type="component" value="Unassembled WGS sequence"/>
</dbReference>